<feature type="domain" description="Metallo-beta-lactamase" evidence="2">
    <location>
        <begin position="39"/>
        <end position="233"/>
    </location>
</feature>
<dbReference type="CDD" id="cd16279">
    <property type="entry name" value="metallo-hydrolase-like_MBL-fold"/>
    <property type="match status" value="1"/>
</dbReference>
<dbReference type="Proteomes" id="UP000032668">
    <property type="component" value="Unassembled WGS sequence"/>
</dbReference>
<accession>A0A0D6PEX9</accession>
<keyword evidence="4" id="KW-1185">Reference proteome</keyword>
<dbReference type="RefSeq" id="WP_048877880.1">
    <property type="nucleotide sequence ID" value="NZ_BANC01000021.1"/>
</dbReference>
<organism evidence="3 4">
    <name type="scientific">Acidocella aminolytica 101 = DSM 11237</name>
    <dbReference type="NCBI Taxonomy" id="1120923"/>
    <lineage>
        <taxon>Bacteria</taxon>
        <taxon>Pseudomonadati</taxon>
        <taxon>Pseudomonadota</taxon>
        <taxon>Alphaproteobacteria</taxon>
        <taxon>Acetobacterales</taxon>
        <taxon>Acidocellaceae</taxon>
        <taxon>Acidocella</taxon>
    </lineage>
</organism>
<dbReference type="OrthoDB" id="9781189at2"/>
<evidence type="ECO:0000313" key="4">
    <source>
        <dbReference type="Proteomes" id="UP000032668"/>
    </source>
</evidence>
<dbReference type="STRING" id="1120923.SAMN02746095_00507"/>
<comment type="caution">
    <text evidence="3">The sequence shown here is derived from an EMBL/GenBank/DDBJ whole genome shotgun (WGS) entry which is preliminary data.</text>
</comment>
<keyword evidence="3" id="KW-0378">Hydrolase</keyword>
<dbReference type="EMBL" id="BANC01000021">
    <property type="protein sequence ID" value="GAN79419.1"/>
    <property type="molecule type" value="Genomic_DNA"/>
</dbReference>
<dbReference type="InterPro" id="IPR001279">
    <property type="entry name" value="Metallo-B-lactamas"/>
</dbReference>
<dbReference type="SUPFAM" id="SSF56281">
    <property type="entry name" value="Metallo-hydrolase/oxidoreductase"/>
    <property type="match status" value="1"/>
</dbReference>
<proteinExistence type="predicted"/>
<dbReference type="Pfam" id="PF12706">
    <property type="entry name" value="Lactamase_B_2"/>
    <property type="match status" value="1"/>
</dbReference>
<protein>
    <submittedName>
        <fullName evidence="3">Metal dependent hydrolase PhnP</fullName>
    </submittedName>
</protein>
<dbReference type="SMART" id="SM00849">
    <property type="entry name" value="Lactamase_B"/>
    <property type="match status" value="1"/>
</dbReference>
<reference evidence="3 4" key="1">
    <citation type="submission" date="2012-11" db="EMBL/GenBank/DDBJ databases">
        <title>Whole genome sequence of Acidocella aminolytica 101 = DSM 11237.</title>
        <authorList>
            <person name="Azuma Y."/>
            <person name="Higashiura N."/>
            <person name="Hirakawa H."/>
            <person name="Matsushita K."/>
        </authorList>
    </citation>
    <scope>NUCLEOTIDE SEQUENCE [LARGE SCALE GENOMIC DNA]</scope>
    <source>
        <strain evidence="4">101 / DSM 11237</strain>
    </source>
</reference>
<evidence type="ECO:0000256" key="1">
    <source>
        <dbReference type="SAM" id="MobiDB-lite"/>
    </source>
</evidence>
<evidence type="ECO:0000259" key="2">
    <source>
        <dbReference type="SMART" id="SM00849"/>
    </source>
</evidence>
<dbReference type="PANTHER" id="PTHR42663:SF6">
    <property type="entry name" value="HYDROLASE C777.06C-RELATED"/>
    <property type="match status" value="1"/>
</dbReference>
<dbReference type="AlphaFoldDB" id="A0A0D6PEX9"/>
<dbReference type="GO" id="GO:0016787">
    <property type="term" value="F:hydrolase activity"/>
    <property type="evidence" value="ECO:0007669"/>
    <property type="project" value="UniProtKB-KW"/>
</dbReference>
<dbReference type="InterPro" id="IPR036866">
    <property type="entry name" value="RibonucZ/Hydroxyglut_hydro"/>
</dbReference>
<dbReference type="PANTHER" id="PTHR42663">
    <property type="entry name" value="HYDROLASE C777.06C-RELATED-RELATED"/>
    <property type="match status" value="1"/>
</dbReference>
<gene>
    <name evidence="3" type="ORF">Aam_021_007</name>
</gene>
<sequence length="262" mass="28657">MKVTLLGTGGSAGLPQIGGVDGRGDWGRVDPAEPRNRRSRPSIVIHANDGRNILVDTGPDLRYQLTNCGIGKIDAVIYTHAHADHVAGLDDVRILNRILGTPMPAYATADVWAELRRRFDYVFKPWNGGFFGRPALETHDIAPGLPFELFGQTILPIDQDHGFTRSLGLRIGDFAYCTDVVRLDETALAALKGVKSWVVDCFTPANDHPTHAGLETVQGWVDQLRPQRTILTHMGPAMDYKMLLATLPPGIEPGYDGMELAP</sequence>
<feature type="compositionally biased region" description="Basic and acidic residues" evidence="1">
    <location>
        <begin position="22"/>
        <end position="36"/>
    </location>
</feature>
<evidence type="ECO:0000313" key="3">
    <source>
        <dbReference type="EMBL" id="GAN79419.1"/>
    </source>
</evidence>
<dbReference type="Gene3D" id="3.60.15.10">
    <property type="entry name" value="Ribonuclease Z/Hydroxyacylglutathione hydrolase-like"/>
    <property type="match status" value="1"/>
</dbReference>
<feature type="region of interest" description="Disordered" evidence="1">
    <location>
        <begin position="20"/>
        <end position="41"/>
    </location>
</feature>
<name>A0A0D6PEX9_9PROT</name>